<comment type="caution">
    <text evidence="2">The sequence shown here is derived from an EMBL/GenBank/DDBJ whole genome shotgun (WGS) entry which is preliminary data.</text>
</comment>
<name>A0A2S4HLA3_9GAMM</name>
<dbReference type="RefSeq" id="WP_103682540.1">
    <property type="nucleotide sequence ID" value="NZ_PQGG01000002.1"/>
</dbReference>
<reference evidence="2" key="1">
    <citation type="submission" date="2018-01" db="EMBL/GenBank/DDBJ databases">
        <authorList>
            <person name="Yu X.-D."/>
        </authorList>
    </citation>
    <scope>NUCLEOTIDE SEQUENCE</scope>
    <source>
        <strain evidence="2">ZX-21</strain>
    </source>
</reference>
<keyword evidence="1" id="KW-1133">Transmembrane helix</keyword>
<accession>A0A2S4HLA3</accession>
<feature type="transmembrane region" description="Helical" evidence="1">
    <location>
        <begin position="208"/>
        <end position="230"/>
    </location>
</feature>
<dbReference type="OrthoDB" id="7594017at2"/>
<evidence type="ECO:0000256" key="1">
    <source>
        <dbReference type="SAM" id="Phobius"/>
    </source>
</evidence>
<proteinExistence type="predicted"/>
<dbReference type="Proteomes" id="UP000237222">
    <property type="component" value="Unassembled WGS sequence"/>
</dbReference>
<keyword evidence="1" id="KW-0472">Membrane</keyword>
<evidence type="ECO:0000313" key="2">
    <source>
        <dbReference type="EMBL" id="POP54738.1"/>
    </source>
</evidence>
<protein>
    <recommendedName>
        <fullName evidence="4">Spirocyclase, AveC family</fullName>
    </recommendedName>
</protein>
<evidence type="ECO:0000313" key="3">
    <source>
        <dbReference type="Proteomes" id="UP000237222"/>
    </source>
</evidence>
<feature type="transmembrane region" description="Helical" evidence="1">
    <location>
        <begin position="162"/>
        <end position="179"/>
    </location>
</feature>
<keyword evidence="1" id="KW-0812">Transmembrane</keyword>
<feature type="transmembrane region" description="Helical" evidence="1">
    <location>
        <begin position="79"/>
        <end position="101"/>
    </location>
</feature>
<dbReference type="EMBL" id="PQGG01000002">
    <property type="protein sequence ID" value="POP54738.1"/>
    <property type="molecule type" value="Genomic_DNA"/>
</dbReference>
<feature type="transmembrane region" description="Helical" evidence="1">
    <location>
        <begin position="35"/>
        <end position="59"/>
    </location>
</feature>
<feature type="transmembrane region" description="Helical" evidence="1">
    <location>
        <begin position="6"/>
        <end position="23"/>
    </location>
</feature>
<evidence type="ECO:0008006" key="4">
    <source>
        <dbReference type="Google" id="ProtNLM"/>
    </source>
</evidence>
<feature type="transmembrane region" description="Helical" evidence="1">
    <location>
        <begin position="113"/>
        <end position="137"/>
    </location>
</feature>
<dbReference type="AlphaFoldDB" id="A0A2S4HLA3"/>
<organism evidence="2 3">
    <name type="scientific">Zhongshania marina</name>
    <dbReference type="NCBI Taxonomy" id="2304603"/>
    <lineage>
        <taxon>Bacteria</taxon>
        <taxon>Pseudomonadati</taxon>
        <taxon>Pseudomonadota</taxon>
        <taxon>Gammaproteobacteria</taxon>
        <taxon>Cellvibrionales</taxon>
        <taxon>Spongiibacteraceae</taxon>
        <taxon>Zhongshania</taxon>
    </lineage>
</organism>
<gene>
    <name evidence="2" type="ORF">C0068_00535</name>
</gene>
<sequence length="234" mass="26912">MSTSHFELFWITAALLLLSYSIYDSHRSAKLSRHLLFFICGGSLFWQEFYADWGAFLIWNSDFHMMPWGKTLWTIENKPWFNIAAYPVFMWAAFTCISAFLSRVKCADRPLQLLIVCAMVAGPTLYGFNVVTEYLAVAKAGLWTYTDTIGPALRTEAGTMPLLYPGIPFAMFAVLLAFLQHYRNAKGQLHIEEVFSKKNLNDRPIAKVFCWILVWNSCYWLALCTPLILIRNFS</sequence>